<evidence type="ECO:0000313" key="2">
    <source>
        <dbReference type="Proteomes" id="UP001521184"/>
    </source>
</evidence>
<protein>
    <submittedName>
        <fullName evidence="1">Uncharacterized protein</fullName>
    </submittedName>
</protein>
<name>A0ABR3TLZ5_9PEZI</name>
<dbReference type="EMBL" id="JAKEKT020000051">
    <property type="protein sequence ID" value="KAL1640375.1"/>
    <property type="molecule type" value="Genomic_DNA"/>
</dbReference>
<evidence type="ECO:0000313" key="1">
    <source>
        <dbReference type="EMBL" id="KAL1640375.1"/>
    </source>
</evidence>
<sequence>MSQISIPTAEQYALFKSTNFCEFDTNGSYTPTNNPGHLPTSHIGTGAIMISSTFILAFLASKALVEAAPAKTNTISYPEVITIHPPKIMTTKTTKTMTWPDGFLNLPGRTSTITKTISLLPLHARETGGVSLERTETTAVLFGEALSALPMPTEDIGPSPVFISYQASLSADVGSTATHSGESAVGAKNVIEARGPQPEKTVFITITKEPTRSTVTPKSRKMSVAQIRTQDYQVILVDQVIFIDAAQDFFV</sequence>
<proteinExistence type="predicted"/>
<comment type="caution">
    <text evidence="1">The sequence shown here is derived from an EMBL/GenBank/DDBJ whole genome shotgun (WGS) entry which is preliminary data.</text>
</comment>
<accession>A0ABR3TLZ5</accession>
<dbReference type="Proteomes" id="UP001521184">
    <property type="component" value="Unassembled WGS sequence"/>
</dbReference>
<reference evidence="1 2" key="1">
    <citation type="journal article" date="2023" name="Plant Dis.">
        <title>First Report of Diplodia intermedia Causing Canker and Dieback Diseases on Apple Trees in Canada.</title>
        <authorList>
            <person name="Ellouze W."/>
            <person name="Ilyukhin E."/>
            <person name="Sulman M."/>
            <person name="Ali S."/>
        </authorList>
    </citation>
    <scope>NUCLEOTIDE SEQUENCE [LARGE SCALE GENOMIC DNA]</scope>
    <source>
        <strain evidence="1 2">M45-28</strain>
    </source>
</reference>
<keyword evidence="2" id="KW-1185">Reference proteome</keyword>
<gene>
    <name evidence="1" type="ORF">SLS58_007048</name>
</gene>
<organism evidence="1 2">
    <name type="scientific">Diplodia intermedia</name>
    <dbReference type="NCBI Taxonomy" id="856260"/>
    <lineage>
        <taxon>Eukaryota</taxon>
        <taxon>Fungi</taxon>
        <taxon>Dikarya</taxon>
        <taxon>Ascomycota</taxon>
        <taxon>Pezizomycotina</taxon>
        <taxon>Dothideomycetes</taxon>
        <taxon>Dothideomycetes incertae sedis</taxon>
        <taxon>Botryosphaeriales</taxon>
        <taxon>Botryosphaeriaceae</taxon>
        <taxon>Diplodia</taxon>
    </lineage>
</organism>